<keyword evidence="2" id="KW-1185">Reference proteome</keyword>
<name>A0ABY7DIQ0_MYAAR</name>
<evidence type="ECO:0000313" key="1">
    <source>
        <dbReference type="EMBL" id="WAQ96585.1"/>
    </source>
</evidence>
<gene>
    <name evidence="1" type="ORF">MAR_029275</name>
</gene>
<dbReference type="Proteomes" id="UP001164746">
    <property type="component" value="Chromosome 2"/>
</dbReference>
<sequence length="160" mass="18344">NTNIGIGRDLKHQIPSHVDGLRLRLTDTSVFICNKRAHAFNPVKIECDDWKLFGSSTEGLKTHFEWDPRIMNERLRRSSSFVCPEYTKPACFRPKPKTISVNPWTTNSQAVRQLCSVSRFGPKRFFINNQDIHQIGDQHLKGDTTQALGLCYQPMTVDNL</sequence>
<proteinExistence type="predicted"/>
<protein>
    <submittedName>
        <fullName evidence="1">Uncharacterized protein</fullName>
    </submittedName>
</protein>
<organism evidence="1 2">
    <name type="scientific">Mya arenaria</name>
    <name type="common">Soft-shell clam</name>
    <dbReference type="NCBI Taxonomy" id="6604"/>
    <lineage>
        <taxon>Eukaryota</taxon>
        <taxon>Metazoa</taxon>
        <taxon>Spiralia</taxon>
        <taxon>Lophotrochozoa</taxon>
        <taxon>Mollusca</taxon>
        <taxon>Bivalvia</taxon>
        <taxon>Autobranchia</taxon>
        <taxon>Heteroconchia</taxon>
        <taxon>Euheterodonta</taxon>
        <taxon>Imparidentia</taxon>
        <taxon>Neoheterodontei</taxon>
        <taxon>Myida</taxon>
        <taxon>Myoidea</taxon>
        <taxon>Myidae</taxon>
        <taxon>Mya</taxon>
    </lineage>
</organism>
<accession>A0ABY7DIQ0</accession>
<feature type="non-terminal residue" evidence="1">
    <location>
        <position position="160"/>
    </location>
</feature>
<dbReference type="EMBL" id="CP111013">
    <property type="protein sequence ID" value="WAQ96585.1"/>
    <property type="molecule type" value="Genomic_DNA"/>
</dbReference>
<evidence type="ECO:0000313" key="2">
    <source>
        <dbReference type="Proteomes" id="UP001164746"/>
    </source>
</evidence>
<reference evidence="1" key="1">
    <citation type="submission" date="2022-11" db="EMBL/GenBank/DDBJ databases">
        <title>Centuries of genome instability and evolution in soft-shell clam transmissible cancer (bioRxiv).</title>
        <authorList>
            <person name="Hart S.F.M."/>
            <person name="Yonemitsu M.A."/>
            <person name="Giersch R.M."/>
            <person name="Beal B.F."/>
            <person name="Arriagada G."/>
            <person name="Davis B.W."/>
            <person name="Ostrander E.A."/>
            <person name="Goff S.P."/>
            <person name="Metzger M.J."/>
        </authorList>
    </citation>
    <scope>NUCLEOTIDE SEQUENCE</scope>
    <source>
        <strain evidence="1">MELC-2E11</strain>
        <tissue evidence="1">Siphon/mantle</tissue>
    </source>
</reference>